<sequence length="138" mass="14301">MATGSISGSQGLSSGVWAQLQQQQAQRTADQAEQKARALRAQASDAQSTADRAQENARTLRVQSEQAQGEASGARMDLAAMRSMDTVQSQFNQWRAELASALGTAETSSPSVSTAATGSQPVLNADGQTTGTLLSVTA</sequence>
<dbReference type="STRING" id="281362.AT959_07900"/>
<reference evidence="2 3" key="1">
    <citation type="submission" date="2015-12" db="EMBL/GenBank/DDBJ databases">
        <title>Nitrous oxide reduction kinetics distinguish bacteria harboring typical versus atypical NosZ.</title>
        <authorList>
            <person name="Yoon S."/>
            <person name="Nissen S."/>
            <person name="Park D."/>
            <person name="Sanford R.A."/>
            <person name="Loeffler F.E."/>
        </authorList>
    </citation>
    <scope>NUCLEOTIDE SEQUENCE [LARGE SCALE GENOMIC DNA]</scope>
    <source>
        <strain evidence="2 3">ATCC BAA-841</strain>
    </source>
</reference>
<gene>
    <name evidence="2" type="ORF">AT959_07900</name>
</gene>
<dbReference type="EMBL" id="LODL01000019">
    <property type="protein sequence ID" value="KXB30656.1"/>
    <property type="molecule type" value="Genomic_DNA"/>
</dbReference>
<feature type="region of interest" description="Disordered" evidence="1">
    <location>
        <begin position="102"/>
        <end position="138"/>
    </location>
</feature>
<evidence type="ECO:0000256" key="1">
    <source>
        <dbReference type="SAM" id="MobiDB-lite"/>
    </source>
</evidence>
<feature type="compositionally biased region" description="Low complexity" evidence="1">
    <location>
        <begin position="1"/>
        <end position="29"/>
    </location>
</feature>
<comment type="caution">
    <text evidence="2">The sequence shown here is derived from an EMBL/GenBank/DDBJ whole genome shotgun (WGS) entry which is preliminary data.</text>
</comment>
<dbReference type="AlphaFoldDB" id="A0A133XIE2"/>
<dbReference type="Proteomes" id="UP000070186">
    <property type="component" value="Unassembled WGS sequence"/>
</dbReference>
<proteinExistence type="predicted"/>
<protein>
    <submittedName>
        <fullName evidence="2">Uncharacterized protein</fullName>
    </submittedName>
</protein>
<name>A0A133XIE2_9RHOO</name>
<evidence type="ECO:0000313" key="2">
    <source>
        <dbReference type="EMBL" id="KXB30656.1"/>
    </source>
</evidence>
<accession>A0A133XIE2</accession>
<evidence type="ECO:0000313" key="3">
    <source>
        <dbReference type="Proteomes" id="UP000070186"/>
    </source>
</evidence>
<feature type="region of interest" description="Disordered" evidence="1">
    <location>
        <begin position="1"/>
        <end position="74"/>
    </location>
</feature>
<keyword evidence="3" id="KW-1185">Reference proteome</keyword>
<feature type="compositionally biased region" description="Polar residues" evidence="1">
    <location>
        <begin position="105"/>
        <end position="138"/>
    </location>
</feature>
<organism evidence="2 3">
    <name type="scientific">Dechloromonas denitrificans</name>
    <dbReference type="NCBI Taxonomy" id="281362"/>
    <lineage>
        <taxon>Bacteria</taxon>
        <taxon>Pseudomonadati</taxon>
        <taxon>Pseudomonadota</taxon>
        <taxon>Betaproteobacteria</taxon>
        <taxon>Rhodocyclales</taxon>
        <taxon>Azonexaceae</taxon>
        <taxon>Dechloromonas</taxon>
    </lineage>
</organism>